<feature type="transmembrane region" description="Helical" evidence="6">
    <location>
        <begin position="61"/>
        <end position="83"/>
    </location>
</feature>
<feature type="transmembrane region" description="Helical" evidence="6">
    <location>
        <begin position="113"/>
        <end position="135"/>
    </location>
</feature>
<evidence type="ECO:0000256" key="3">
    <source>
        <dbReference type="ARBA" id="ARBA00022692"/>
    </source>
</evidence>
<dbReference type="InterPro" id="IPR045070">
    <property type="entry name" value="MATE_MepA-like"/>
</dbReference>
<dbReference type="GO" id="GO:0015297">
    <property type="term" value="F:antiporter activity"/>
    <property type="evidence" value="ECO:0007669"/>
    <property type="project" value="InterPro"/>
</dbReference>
<dbReference type="RefSeq" id="WP_112351490.1">
    <property type="nucleotide sequence ID" value="NZ_LS483452.1"/>
</dbReference>
<evidence type="ECO:0000313" key="7">
    <source>
        <dbReference type="EMBL" id="SQH74705.1"/>
    </source>
</evidence>
<evidence type="ECO:0000313" key="8">
    <source>
        <dbReference type="Proteomes" id="UP000250123"/>
    </source>
</evidence>
<feature type="transmembrane region" description="Helical" evidence="6">
    <location>
        <begin position="210"/>
        <end position="234"/>
    </location>
</feature>
<dbReference type="InterPro" id="IPR051327">
    <property type="entry name" value="MATE_MepA_subfamily"/>
</dbReference>
<dbReference type="Proteomes" id="UP000250123">
    <property type="component" value="Chromosome SHEWBE"/>
</dbReference>
<keyword evidence="4 6" id="KW-1133">Transmembrane helix</keyword>
<name>A0A330LXU9_9GAMM</name>
<comment type="subcellular location">
    <subcellularLocation>
        <location evidence="1">Cell membrane</location>
        <topology evidence="1">Multi-pass membrane protein</topology>
    </subcellularLocation>
</comment>
<dbReference type="GO" id="GO:0005886">
    <property type="term" value="C:plasma membrane"/>
    <property type="evidence" value="ECO:0007669"/>
    <property type="project" value="UniProtKB-SubCell"/>
</dbReference>
<feature type="transmembrane region" description="Helical" evidence="6">
    <location>
        <begin position="441"/>
        <end position="460"/>
    </location>
</feature>
<dbReference type="GO" id="GO:0042910">
    <property type="term" value="F:xenobiotic transmembrane transporter activity"/>
    <property type="evidence" value="ECO:0007669"/>
    <property type="project" value="InterPro"/>
</dbReference>
<evidence type="ECO:0000256" key="1">
    <source>
        <dbReference type="ARBA" id="ARBA00004651"/>
    </source>
</evidence>
<dbReference type="NCBIfam" id="NF007130">
    <property type="entry name" value="PRK09575.1"/>
    <property type="match status" value="1"/>
</dbReference>
<proteinExistence type="predicted"/>
<gene>
    <name evidence="7" type="ORF">SHEWBE_0728</name>
</gene>
<dbReference type="PANTHER" id="PTHR43823">
    <property type="entry name" value="SPORULATION PROTEIN YKVU"/>
    <property type="match status" value="1"/>
</dbReference>
<dbReference type="Pfam" id="PF01554">
    <property type="entry name" value="MatE"/>
    <property type="match status" value="2"/>
</dbReference>
<feature type="transmembrane region" description="Helical" evidence="6">
    <location>
        <begin position="183"/>
        <end position="204"/>
    </location>
</feature>
<feature type="transmembrane region" description="Helical" evidence="6">
    <location>
        <begin position="339"/>
        <end position="366"/>
    </location>
</feature>
<feature type="transmembrane region" description="Helical" evidence="6">
    <location>
        <begin position="386"/>
        <end position="407"/>
    </location>
</feature>
<feature type="transmembrane region" description="Helical" evidence="6">
    <location>
        <begin position="262"/>
        <end position="282"/>
    </location>
</feature>
<feature type="transmembrane region" description="Helical" evidence="6">
    <location>
        <begin position="294"/>
        <end position="312"/>
    </location>
</feature>
<keyword evidence="3 6" id="KW-0812">Transmembrane</keyword>
<dbReference type="KEGG" id="sbk:SHEWBE_0728"/>
<dbReference type="PANTHER" id="PTHR43823:SF3">
    <property type="entry name" value="MULTIDRUG EXPORT PROTEIN MEPA"/>
    <property type="match status" value="1"/>
</dbReference>
<dbReference type="AlphaFoldDB" id="A0A330LXU9"/>
<protein>
    <submittedName>
        <fullName evidence="7">Putative Na+-driven multidrug efflux pump</fullName>
    </submittedName>
</protein>
<evidence type="ECO:0000256" key="6">
    <source>
        <dbReference type="SAM" id="Phobius"/>
    </source>
</evidence>
<dbReference type="CDD" id="cd13143">
    <property type="entry name" value="MATE_MepA_like"/>
    <property type="match status" value="1"/>
</dbReference>
<keyword evidence="5 6" id="KW-0472">Membrane</keyword>
<organism evidence="7 8">
    <name type="scientific">Shewanella benthica</name>
    <dbReference type="NCBI Taxonomy" id="43661"/>
    <lineage>
        <taxon>Bacteria</taxon>
        <taxon>Pseudomonadati</taxon>
        <taxon>Pseudomonadota</taxon>
        <taxon>Gammaproteobacteria</taxon>
        <taxon>Alteromonadales</taxon>
        <taxon>Shewanellaceae</taxon>
        <taxon>Shewanella</taxon>
    </lineage>
</organism>
<evidence type="ECO:0000256" key="4">
    <source>
        <dbReference type="ARBA" id="ARBA00022989"/>
    </source>
</evidence>
<evidence type="ECO:0000256" key="2">
    <source>
        <dbReference type="ARBA" id="ARBA00022475"/>
    </source>
</evidence>
<sequence length="479" mass="51882">MQASQPHPISDASKQSINRTFWRYAIPSVAAMLVNGFYQIVDGIFIGQYVGYEGLAGINMAWPIIYIFAGIGLMIGMGSGSLLSINRGQEQGSASTGIGKGTLAQSLKTNHTLATAAILIIGFGLLGSLVLFMSGTSLLLAQGGTGNTLILAQQYIAPFSWSVTFTILAAAIPILIRNDERPNLATGLMVMGACLNILLDYIFIVQLNMALHGAAIATVAAQIAVASCGAIYFLSSFTKTKMSNLTLNFASMRFDLELARRILLLGSSSFVMYLYTSFVFALHNRLFMEYGSPITVGAFAIVGYLMVLYYFVAEGLGEGMQPPVSYFFGAKQTENIKKVLVLATKVTITAGIAWLLILNLFPSTIIGLFNTEDSSLIQEATSGIRLHLFAMFLDGYLVLAIMFFMAVNQGKKALGISVGNMLIQLPLLYFLPPWLGVKGVWLAMPISNVLMFIIVAPMVWHHLNNDKQDNCGEFLGSRS</sequence>
<feature type="transmembrane region" description="Helical" evidence="6">
    <location>
        <begin position="21"/>
        <end position="41"/>
    </location>
</feature>
<reference evidence="8" key="1">
    <citation type="submission" date="2018-06" db="EMBL/GenBank/DDBJ databases">
        <authorList>
            <person name="Cea G.-C."/>
            <person name="William W."/>
        </authorList>
    </citation>
    <scope>NUCLEOTIDE SEQUENCE [LARGE SCALE GENOMIC DNA]</scope>
    <source>
        <strain evidence="8">DB21MT-2</strain>
    </source>
</reference>
<dbReference type="EMBL" id="LS483452">
    <property type="protein sequence ID" value="SQH74705.1"/>
    <property type="molecule type" value="Genomic_DNA"/>
</dbReference>
<dbReference type="InterPro" id="IPR002528">
    <property type="entry name" value="MATE_fam"/>
</dbReference>
<feature type="transmembrane region" description="Helical" evidence="6">
    <location>
        <begin position="155"/>
        <end position="176"/>
    </location>
</feature>
<evidence type="ECO:0000256" key="5">
    <source>
        <dbReference type="ARBA" id="ARBA00023136"/>
    </source>
</evidence>
<dbReference type="OrthoDB" id="9811110at2"/>
<accession>A0A330LXU9</accession>
<feature type="transmembrane region" description="Helical" evidence="6">
    <location>
        <begin position="414"/>
        <end position="435"/>
    </location>
</feature>
<keyword evidence="2" id="KW-1003">Cell membrane</keyword>